<proteinExistence type="predicted"/>
<protein>
    <submittedName>
        <fullName evidence="1 2">Uncharacterized protein</fullName>
    </submittedName>
</protein>
<evidence type="ECO:0000313" key="3">
    <source>
        <dbReference type="Proteomes" id="UP000694005"/>
    </source>
</evidence>
<reference evidence="1 3" key="1">
    <citation type="submission" date="2021-07" db="EMBL/GenBank/DDBJ databases">
        <authorList>
            <consortium name="Genoscope - CEA"/>
            <person name="William W."/>
        </authorList>
    </citation>
    <scope>NUCLEOTIDE SEQUENCE [LARGE SCALE GENOMIC DNA]</scope>
</reference>
<gene>
    <name evidence="1" type="ORF">BRAPAZ1V2_A09P75330.2</name>
    <name evidence="2" type="ORF">BRAPAZ1V2_A10P02270.2</name>
</gene>
<accession>A0A8D9D0Q1</accession>
<dbReference type="EMBL" id="LS974626">
    <property type="protein sequence ID" value="CAG7908981.1"/>
    <property type="molecule type" value="Genomic_DNA"/>
</dbReference>
<dbReference type="AlphaFoldDB" id="A0A8D9D0Q1"/>
<evidence type="ECO:0000313" key="1">
    <source>
        <dbReference type="EMBL" id="CAG7867066.1"/>
    </source>
</evidence>
<name>A0A8D9D0Q1_BRACM</name>
<organism evidence="1 3">
    <name type="scientific">Brassica campestris</name>
    <name type="common">Field mustard</name>
    <dbReference type="NCBI Taxonomy" id="3711"/>
    <lineage>
        <taxon>Eukaryota</taxon>
        <taxon>Viridiplantae</taxon>
        <taxon>Streptophyta</taxon>
        <taxon>Embryophyta</taxon>
        <taxon>Tracheophyta</taxon>
        <taxon>Spermatophyta</taxon>
        <taxon>Magnoliopsida</taxon>
        <taxon>eudicotyledons</taxon>
        <taxon>Gunneridae</taxon>
        <taxon>Pentapetalae</taxon>
        <taxon>rosids</taxon>
        <taxon>malvids</taxon>
        <taxon>Brassicales</taxon>
        <taxon>Brassicaceae</taxon>
        <taxon>Brassiceae</taxon>
        <taxon>Brassica</taxon>
    </lineage>
</organism>
<dbReference type="Proteomes" id="UP000694005">
    <property type="component" value="Chromosome A09"/>
</dbReference>
<dbReference type="Gramene" id="A09p75330.2_BraZ1">
    <property type="protein sequence ID" value="A09p75330.2_BraZ1.CDS.1"/>
    <property type="gene ID" value="A09g75330.2_BraZ1"/>
</dbReference>
<sequence>MKADLLIAGDLPPCRKGQRIEWGIVAGVGRRVRRSLMAMSTLGVHEECVDPRRLA</sequence>
<evidence type="ECO:0000313" key="2">
    <source>
        <dbReference type="EMBL" id="CAG7908981.1"/>
    </source>
</evidence>
<dbReference type="EMBL" id="LS974625">
    <property type="protein sequence ID" value="CAG7867066.1"/>
    <property type="molecule type" value="Genomic_DNA"/>
</dbReference>
<dbReference type="Gramene" id="A10p02270.2_BraZ1">
    <property type="protein sequence ID" value="A10p02270.2_BraZ1.CDS.1"/>
    <property type="gene ID" value="A10g02270.2_BraZ1"/>
</dbReference>
<dbReference type="Proteomes" id="UP000694005">
    <property type="component" value="Chromosome A10"/>
</dbReference>